<proteinExistence type="inferred from homology"/>
<accession>A0A419SBF6</accession>
<keyword evidence="4 7" id="KW-0812">Transmembrane</keyword>
<dbReference type="InterPro" id="IPR037066">
    <property type="entry name" value="Plug_dom_sf"/>
</dbReference>
<comment type="similarity">
    <text evidence="7">Belongs to the TonB-dependent receptor family.</text>
</comment>
<dbReference type="AlphaFoldDB" id="A0A419SBF6"/>
<evidence type="ECO:0000256" key="4">
    <source>
        <dbReference type="ARBA" id="ARBA00022692"/>
    </source>
</evidence>
<comment type="caution">
    <text evidence="9">The sequence shown here is derived from an EMBL/GenBank/DDBJ whole genome shotgun (WGS) entry which is preliminary data.</text>
</comment>
<dbReference type="SUPFAM" id="SSF56935">
    <property type="entry name" value="Porins"/>
    <property type="match status" value="1"/>
</dbReference>
<dbReference type="GO" id="GO:0009279">
    <property type="term" value="C:cell outer membrane"/>
    <property type="evidence" value="ECO:0007669"/>
    <property type="project" value="UniProtKB-SubCell"/>
</dbReference>
<comment type="subcellular location">
    <subcellularLocation>
        <location evidence="1 7">Cell outer membrane</location>
        <topology evidence="1 7">Multi-pass membrane protein</topology>
    </subcellularLocation>
</comment>
<keyword evidence="6 7" id="KW-0998">Cell outer membrane</keyword>
<dbReference type="Pfam" id="PF07715">
    <property type="entry name" value="Plug"/>
    <property type="match status" value="1"/>
</dbReference>
<evidence type="ECO:0000313" key="9">
    <source>
        <dbReference type="EMBL" id="RKD19635.1"/>
    </source>
</evidence>
<reference evidence="9 10" key="1">
    <citation type="submission" date="2016-07" db="EMBL/GenBank/DDBJ databases">
        <title>Genome of Pelobium manganitolerans.</title>
        <authorList>
            <person name="Wu S."/>
            <person name="Wang G."/>
        </authorList>
    </citation>
    <scope>NUCLEOTIDE SEQUENCE [LARGE SCALE GENOMIC DNA]</scope>
    <source>
        <strain evidence="9 10">YS-25</strain>
    </source>
</reference>
<dbReference type="SUPFAM" id="SSF49464">
    <property type="entry name" value="Carboxypeptidase regulatory domain-like"/>
    <property type="match status" value="1"/>
</dbReference>
<dbReference type="InterPro" id="IPR008969">
    <property type="entry name" value="CarboxyPept-like_regulatory"/>
</dbReference>
<dbReference type="InterPro" id="IPR039426">
    <property type="entry name" value="TonB-dep_rcpt-like"/>
</dbReference>
<evidence type="ECO:0000259" key="8">
    <source>
        <dbReference type="Pfam" id="PF07715"/>
    </source>
</evidence>
<dbReference type="Gene3D" id="2.60.40.1120">
    <property type="entry name" value="Carboxypeptidase-like, regulatory domain"/>
    <property type="match status" value="1"/>
</dbReference>
<dbReference type="NCBIfam" id="TIGR04057">
    <property type="entry name" value="SusC_RagA_signa"/>
    <property type="match status" value="1"/>
</dbReference>
<evidence type="ECO:0000256" key="6">
    <source>
        <dbReference type="ARBA" id="ARBA00023237"/>
    </source>
</evidence>
<dbReference type="Proteomes" id="UP000283433">
    <property type="component" value="Unassembled WGS sequence"/>
</dbReference>
<dbReference type="PROSITE" id="PS52016">
    <property type="entry name" value="TONB_DEPENDENT_REC_3"/>
    <property type="match status" value="1"/>
</dbReference>
<dbReference type="InterPro" id="IPR036942">
    <property type="entry name" value="Beta-barrel_TonB_sf"/>
</dbReference>
<organism evidence="9 10">
    <name type="scientific">Pelobium manganitolerans</name>
    <dbReference type="NCBI Taxonomy" id="1842495"/>
    <lineage>
        <taxon>Bacteria</taxon>
        <taxon>Pseudomonadati</taxon>
        <taxon>Bacteroidota</taxon>
        <taxon>Sphingobacteriia</taxon>
        <taxon>Sphingobacteriales</taxon>
        <taxon>Sphingobacteriaceae</taxon>
        <taxon>Pelobium</taxon>
    </lineage>
</organism>
<evidence type="ECO:0000313" key="10">
    <source>
        <dbReference type="Proteomes" id="UP000283433"/>
    </source>
</evidence>
<name>A0A419SBF6_9SPHI</name>
<dbReference type="Pfam" id="PF13715">
    <property type="entry name" value="CarbopepD_reg_2"/>
    <property type="match status" value="1"/>
</dbReference>
<keyword evidence="5 7" id="KW-0472">Membrane</keyword>
<dbReference type="Gene3D" id="2.40.170.20">
    <property type="entry name" value="TonB-dependent receptor, beta-barrel domain"/>
    <property type="match status" value="1"/>
</dbReference>
<dbReference type="InterPro" id="IPR012910">
    <property type="entry name" value="Plug_dom"/>
</dbReference>
<protein>
    <recommendedName>
        <fullName evidence="8">TonB-dependent receptor plug domain-containing protein</fullName>
    </recommendedName>
</protein>
<sequence>MNLKKKISVQTEDAGISDLLAQILVGQPLNYELSNNTIVIKPEAADYTINGKVVDEKGLALPGATVSIKGGSQSTLTNENGEFSLRISGNAPVTLVVTYLGFDTQEVSATMSNTNLTISLVSASSTLNEVVVIGYGTVKKRDLTGSVSSVKAEEITLNPVSNPIEAIQGRVAGLDIQRSSGSAGSSSSVLLRGNRSITASGDPLYIIDGFPGSINTLNPNDIETIDVLKDASSTAIYGASGANGVIIITTKKAKEGKAQITANSYYGINGFSEYPKPLMGDAWVRYLKDKYYATNGVEPNSLLDLNLPLAVTQAIDANQYVDWVDETLQTGQQQNHHVSISGGSEKVKGYLSLGYINEKGIYPNDEVDIFNNRAGVDVTFNKIVSAGVQSTVNWRNRDQTNSRINKSFGIYPVGTVYNPDGTINLFPIGDATVSPLANYAPGVFVDNSKNLNLAVNPYLQLNPIKNLSIRSNLGITLSNSRQGTFQNERSYNMASESRNTKAASYDTGIGYNYLWENILNYKFTLNTDHSFDLTGITSMAKNQRETSSLYGEGLDYDEFLYYNLGAAPNITGKSTRYEATERLSFAGRVNYSYKGKYLLTASLRSDGVSQLVKKWSSFPSVAAAWRISEENFMADTRDWLNSLKLRASYGVAGSANIGAYQTATEVASKDGTNMSLGGANPVPIYVLKSSLGNPDLTWEKSYTTDVGLDISVLDNRLELSADYYSTETKGVLYARKLPYTSGGFDAKTAYTKVSNIADTENKGFELTASSRNIVNKNFTWNTNLTFSTGKEKLNSIDLGGNVSATDLISEGLFIGYPTRSIYGYKKLGVWQLGEETEAAKYGAKPGDLKLATVEKFDANGVSDGGVHPYSAADRMVLGHENPSWSLGLQNAFTYKSFDLTVFAVMRYGQTIDADILGYYNTVTQPAFYNYWTPTNPTNDYPQPLTGTGINTTYKAALNIVDGSYFKIKNITLGYRLPTDFSKKAGFSNFRIYATAYNPFIVAKSHLLKEVDPETGGTDSFPLYKQLVFGINLSF</sequence>
<evidence type="ECO:0000256" key="3">
    <source>
        <dbReference type="ARBA" id="ARBA00022452"/>
    </source>
</evidence>
<dbReference type="EMBL" id="MBTA01000002">
    <property type="protein sequence ID" value="RKD19635.1"/>
    <property type="molecule type" value="Genomic_DNA"/>
</dbReference>
<dbReference type="Gene3D" id="2.170.130.10">
    <property type="entry name" value="TonB-dependent receptor, plug domain"/>
    <property type="match status" value="1"/>
</dbReference>
<evidence type="ECO:0000256" key="1">
    <source>
        <dbReference type="ARBA" id="ARBA00004571"/>
    </source>
</evidence>
<feature type="domain" description="TonB-dependent receptor plug" evidence="8">
    <location>
        <begin position="139"/>
        <end position="245"/>
    </location>
</feature>
<evidence type="ECO:0000256" key="2">
    <source>
        <dbReference type="ARBA" id="ARBA00022448"/>
    </source>
</evidence>
<keyword evidence="2 7" id="KW-0813">Transport</keyword>
<evidence type="ECO:0000256" key="5">
    <source>
        <dbReference type="ARBA" id="ARBA00023136"/>
    </source>
</evidence>
<dbReference type="FunFam" id="2.170.130.10:FF:000008">
    <property type="entry name" value="SusC/RagA family TonB-linked outer membrane protein"/>
    <property type="match status" value="1"/>
</dbReference>
<dbReference type="NCBIfam" id="TIGR04056">
    <property type="entry name" value="OMP_RagA_SusC"/>
    <property type="match status" value="1"/>
</dbReference>
<evidence type="ECO:0000256" key="7">
    <source>
        <dbReference type="PROSITE-ProRule" id="PRU01360"/>
    </source>
</evidence>
<dbReference type="InterPro" id="IPR023996">
    <property type="entry name" value="TonB-dep_OMP_SusC/RagA"/>
</dbReference>
<dbReference type="InterPro" id="IPR023997">
    <property type="entry name" value="TonB-dep_OMP_SusC/RagA_CS"/>
</dbReference>
<keyword evidence="10" id="KW-1185">Reference proteome</keyword>
<keyword evidence="3 7" id="KW-1134">Transmembrane beta strand</keyword>
<gene>
    <name evidence="9" type="ORF">BCY91_12915</name>
</gene>